<evidence type="ECO:0000313" key="1">
    <source>
        <dbReference type="EMBL" id="MBA0571884.1"/>
    </source>
</evidence>
<reference evidence="1 2" key="1">
    <citation type="journal article" date="2019" name="Genome Biol. Evol.">
        <title>Insights into the evolution of the New World diploid cottons (Gossypium, subgenus Houzingenia) based on genome sequencing.</title>
        <authorList>
            <person name="Grover C.E."/>
            <person name="Arick M.A. 2nd"/>
            <person name="Thrash A."/>
            <person name="Conover J.L."/>
            <person name="Sanders W.S."/>
            <person name="Peterson D.G."/>
            <person name="Frelichowski J.E."/>
            <person name="Scheffler J.A."/>
            <person name="Scheffler B.E."/>
            <person name="Wendel J.F."/>
        </authorList>
    </citation>
    <scope>NUCLEOTIDE SEQUENCE [LARGE SCALE GENOMIC DNA]</scope>
    <source>
        <strain evidence="1">157</strain>
        <tissue evidence="1">Leaf</tissue>
    </source>
</reference>
<dbReference type="AlphaFoldDB" id="A0A7J8N4U4"/>
<evidence type="ECO:0000313" key="2">
    <source>
        <dbReference type="Proteomes" id="UP000593572"/>
    </source>
</evidence>
<protein>
    <submittedName>
        <fullName evidence="1">Uncharacterized protein</fullName>
    </submittedName>
</protein>
<proteinExistence type="predicted"/>
<dbReference type="EMBL" id="JABEZX010000012">
    <property type="protein sequence ID" value="MBA0571884.1"/>
    <property type="molecule type" value="Genomic_DNA"/>
</dbReference>
<comment type="caution">
    <text evidence="1">The sequence shown here is derived from an EMBL/GenBank/DDBJ whole genome shotgun (WGS) entry which is preliminary data.</text>
</comment>
<dbReference type="Proteomes" id="UP000593572">
    <property type="component" value="Unassembled WGS sequence"/>
</dbReference>
<organism evidence="1 2">
    <name type="scientific">Gossypium lobatum</name>
    <dbReference type="NCBI Taxonomy" id="34289"/>
    <lineage>
        <taxon>Eukaryota</taxon>
        <taxon>Viridiplantae</taxon>
        <taxon>Streptophyta</taxon>
        <taxon>Embryophyta</taxon>
        <taxon>Tracheophyta</taxon>
        <taxon>Spermatophyta</taxon>
        <taxon>Magnoliopsida</taxon>
        <taxon>eudicotyledons</taxon>
        <taxon>Gunneridae</taxon>
        <taxon>Pentapetalae</taxon>
        <taxon>rosids</taxon>
        <taxon>malvids</taxon>
        <taxon>Malvales</taxon>
        <taxon>Malvaceae</taxon>
        <taxon>Malvoideae</taxon>
        <taxon>Gossypium</taxon>
    </lineage>
</organism>
<name>A0A7J8N4U4_9ROSI</name>
<sequence length="52" mass="5795">MALSQLPFMLQIVLGYGRMLVTFGMRYGMRLSGMLVALGSTNLVLNRLISIF</sequence>
<accession>A0A7J8N4U4</accession>
<gene>
    <name evidence="1" type="ORF">Golob_002253</name>
</gene>
<keyword evidence="2" id="KW-1185">Reference proteome</keyword>